<feature type="compositionally biased region" description="Low complexity" evidence="1">
    <location>
        <begin position="1"/>
        <end position="13"/>
    </location>
</feature>
<feature type="region of interest" description="Disordered" evidence="1">
    <location>
        <begin position="1"/>
        <end position="141"/>
    </location>
</feature>
<reference evidence="2 3" key="1">
    <citation type="journal article" date="2017" name="Gigascience">
        <title>Genome sequence of the small brown planthopper, Laodelphax striatellus.</title>
        <authorList>
            <person name="Zhu J."/>
            <person name="Jiang F."/>
            <person name="Wang X."/>
            <person name="Yang P."/>
            <person name="Bao Y."/>
            <person name="Zhao W."/>
            <person name="Wang W."/>
            <person name="Lu H."/>
            <person name="Wang Q."/>
            <person name="Cui N."/>
            <person name="Li J."/>
            <person name="Chen X."/>
            <person name="Luo L."/>
            <person name="Yu J."/>
            <person name="Kang L."/>
            <person name="Cui F."/>
        </authorList>
    </citation>
    <scope>NUCLEOTIDE SEQUENCE [LARGE SCALE GENOMIC DNA]</scope>
    <source>
        <strain evidence="2">Lst14</strain>
    </source>
</reference>
<name>A0A482X7J9_LAOST</name>
<dbReference type="InParanoid" id="A0A482X7J9"/>
<evidence type="ECO:0000313" key="2">
    <source>
        <dbReference type="EMBL" id="RZF41764.1"/>
    </source>
</evidence>
<keyword evidence="3" id="KW-1185">Reference proteome</keyword>
<evidence type="ECO:0000256" key="1">
    <source>
        <dbReference type="SAM" id="MobiDB-lite"/>
    </source>
</evidence>
<dbReference type="EMBL" id="QKKF02016167">
    <property type="protein sequence ID" value="RZF41764.1"/>
    <property type="molecule type" value="Genomic_DNA"/>
</dbReference>
<dbReference type="Proteomes" id="UP000291343">
    <property type="component" value="Unassembled WGS sequence"/>
</dbReference>
<accession>A0A482X7J9</accession>
<sequence>MPAEATTAAPADALTRLRNRPRLRVEKPAAKAAAPGPAAPGKRPLPNGLVPRRPRPGQATTHEPTASVEGGASEGGDEPAEQHEGDELSEASDVVPTAASTSEAPVASATPESRLASLIGNRRRAGARRPGTLGNRPASDE</sequence>
<protein>
    <submittedName>
        <fullName evidence="2">Uncharacterized protein</fullName>
    </submittedName>
</protein>
<comment type="caution">
    <text evidence="2">The sequence shown here is derived from an EMBL/GenBank/DDBJ whole genome shotgun (WGS) entry which is preliminary data.</text>
</comment>
<gene>
    <name evidence="2" type="ORF">LSTR_LSTR012243</name>
</gene>
<feature type="compositionally biased region" description="Low complexity" evidence="1">
    <location>
        <begin position="30"/>
        <end position="42"/>
    </location>
</feature>
<dbReference type="AlphaFoldDB" id="A0A482X7J9"/>
<organism evidence="2 3">
    <name type="scientific">Laodelphax striatellus</name>
    <name type="common">Small brown planthopper</name>
    <name type="synonym">Delphax striatella</name>
    <dbReference type="NCBI Taxonomy" id="195883"/>
    <lineage>
        <taxon>Eukaryota</taxon>
        <taxon>Metazoa</taxon>
        <taxon>Ecdysozoa</taxon>
        <taxon>Arthropoda</taxon>
        <taxon>Hexapoda</taxon>
        <taxon>Insecta</taxon>
        <taxon>Pterygota</taxon>
        <taxon>Neoptera</taxon>
        <taxon>Paraneoptera</taxon>
        <taxon>Hemiptera</taxon>
        <taxon>Auchenorrhyncha</taxon>
        <taxon>Fulgoroidea</taxon>
        <taxon>Delphacidae</taxon>
        <taxon>Criomorphinae</taxon>
        <taxon>Laodelphax</taxon>
    </lineage>
</organism>
<evidence type="ECO:0000313" key="3">
    <source>
        <dbReference type="Proteomes" id="UP000291343"/>
    </source>
</evidence>
<proteinExistence type="predicted"/>